<dbReference type="Gene3D" id="3.30.1330.60">
    <property type="entry name" value="OmpA-like domain"/>
    <property type="match status" value="1"/>
</dbReference>
<keyword evidence="8" id="KW-1185">Reference proteome</keyword>
<dbReference type="EMBL" id="QXHD01000004">
    <property type="protein sequence ID" value="NEZ59587.1"/>
    <property type="molecule type" value="Genomic_DNA"/>
</dbReference>
<keyword evidence="5" id="KW-0812">Transmembrane</keyword>
<comment type="subcellular location">
    <subcellularLocation>
        <location evidence="1">Cell outer membrane</location>
    </subcellularLocation>
</comment>
<organism evidence="7 8">
    <name type="scientific">Adonisia turfae CCMR0081</name>
    <dbReference type="NCBI Taxonomy" id="2292702"/>
    <lineage>
        <taxon>Bacteria</taxon>
        <taxon>Bacillati</taxon>
        <taxon>Cyanobacteriota</taxon>
        <taxon>Adonisia</taxon>
        <taxon>Adonisia turfae</taxon>
    </lineage>
</organism>
<comment type="caution">
    <text evidence="7">The sequence shown here is derived from an EMBL/GenBank/DDBJ whole genome shotgun (WGS) entry which is preliminary data.</text>
</comment>
<evidence type="ECO:0000256" key="2">
    <source>
        <dbReference type="ARBA" id="ARBA00023136"/>
    </source>
</evidence>
<keyword evidence="2 4" id="KW-0472">Membrane</keyword>
<evidence type="ECO:0000256" key="4">
    <source>
        <dbReference type="PROSITE-ProRule" id="PRU00473"/>
    </source>
</evidence>
<feature type="domain" description="OmpA-like" evidence="6">
    <location>
        <begin position="396"/>
        <end position="512"/>
    </location>
</feature>
<name>A0A6M0RTN4_9CYAN</name>
<dbReference type="InterPro" id="IPR006665">
    <property type="entry name" value="OmpA-like"/>
</dbReference>
<keyword evidence="3" id="KW-0998">Cell outer membrane</keyword>
<evidence type="ECO:0000256" key="3">
    <source>
        <dbReference type="ARBA" id="ARBA00023237"/>
    </source>
</evidence>
<dbReference type="PRINTS" id="PR01021">
    <property type="entry name" value="OMPADOMAIN"/>
</dbReference>
<dbReference type="InterPro" id="IPR036737">
    <property type="entry name" value="OmpA-like_sf"/>
</dbReference>
<dbReference type="RefSeq" id="WP_163702520.1">
    <property type="nucleotide sequence ID" value="NZ_QXHD01000004.1"/>
</dbReference>
<evidence type="ECO:0000313" key="7">
    <source>
        <dbReference type="EMBL" id="NEZ59587.1"/>
    </source>
</evidence>
<dbReference type="SUPFAM" id="SSF53850">
    <property type="entry name" value="Periplasmic binding protein-like II"/>
    <property type="match status" value="1"/>
</dbReference>
<feature type="transmembrane region" description="Helical" evidence="5">
    <location>
        <begin position="12"/>
        <end position="27"/>
    </location>
</feature>
<evidence type="ECO:0000259" key="6">
    <source>
        <dbReference type="PROSITE" id="PS51123"/>
    </source>
</evidence>
<keyword evidence="5" id="KW-1133">Transmembrane helix</keyword>
<dbReference type="GO" id="GO:0009279">
    <property type="term" value="C:cell outer membrane"/>
    <property type="evidence" value="ECO:0007669"/>
    <property type="project" value="UniProtKB-SubCell"/>
</dbReference>
<gene>
    <name evidence="7" type="ORF">DXZ20_28885</name>
</gene>
<dbReference type="InterPro" id="IPR050330">
    <property type="entry name" value="Bact_OuterMem_StrucFunc"/>
</dbReference>
<evidence type="ECO:0000256" key="5">
    <source>
        <dbReference type="SAM" id="Phobius"/>
    </source>
</evidence>
<evidence type="ECO:0000313" key="8">
    <source>
        <dbReference type="Proteomes" id="UP000481033"/>
    </source>
</evidence>
<dbReference type="CDD" id="cd07185">
    <property type="entry name" value="OmpA_C-like"/>
    <property type="match status" value="1"/>
</dbReference>
<dbReference type="Pfam" id="PF00691">
    <property type="entry name" value="OmpA"/>
    <property type="match status" value="1"/>
</dbReference>
<dbReference type="PROSITE" id="PS51123">
    <property type="entry name" value="OMPA_2"/>
    <property type="match status" value="1"/>
</dbReference>
<dbReference type="AlphaFoldDB" id="A0A6M0RTN4"/>
<dbReference type="Gene3D" id="3.40.190.10">
    <property type="entry name" value="Periplasmic binding protein-like II"/>
    <property type="match status" value="1"/>
</dbReference>
<evidence type="ECO:0000256" key="1">
    <source>
        <dbReference type="ARBA" id="ARBA00004442"/>
    </source>
</evidence>
<protein>
    <recommendedName>
        <fullName evidence="6">OmpA-like domain-containing protein</fullName>
    </recommendedName>
</protein>
<proteinExistence type="predicted"/>
<accession>A0A6M0RTN4</accession>
<dbReference type="SUPFAM" id="SSF103088">
    <property type="entry name" value="OmpA-like"/>
    <property type="match status" value="1"/>
</dbReference>
<dbReference type="PANTHER" id="PTHR30329">
    <property type="entry name" value="STATOR ELEMENT OF FLAGELLAR MOTOR COMPLEX"/>
    <property type="match status" value="1"/>
</dbReference>
<dbReference type="InterPro" id="IPR006664">
    <property type="entry name" value="OMP_bac"/>
</dbReference>
<reference evidence="7 8" key="1">
    <citation type="journal article" date="2020" name="Microb. Ecol.">
        <title>Ecogenomics of the Marine Benthic Filamentous Cyanobacterium Adonisia.</title>
        <authorList>
            <person name="Walter J.M."/>
            <person name="Coutinho F.H."/>
            <person name="Leomil L."/>
            <person name="Hargreaves P.I."/>
            <person name="Campeao M.E."/>
            <person name="Vieira V.V."/>
            <person name="Silva B.S."/>
            <person name="Fistarol G.O."/>
            <person name="Salomon P.S."/>
            <person name="Sawabe T."/>
            <person name="Mino S."/>
            <person name="Hosokawa M."/>
            <person name="Miyashita H."/>
            <person name="Maruyama F."/>
            <person name="van Verk M.C."/>
            <person name="Dutilh B.E."/>
            <person name="Thompson C.C."/>
            <person name="Thompson F.L."/>
        </authorList>
    </citation>
    <scope>NUCLEOTIDE SEQUENCE [LARGE SCALE GENOMIC DNA]</scope>
    <source>
        <strain evidence="7 8">CCMR0081</strain>
    </source>
</reference>
<sequence>MSNRAGGPPPIVYILGIIAISLGFWSLKDTLFSFANKPLSVISSDPDELLILGDTFSGYSTFRSPEFNEELEKSGISIRFENEFDQGERATRLEKDSADLIVTTLDQYLKHQPEGKIVGLIDRTVGADAVVLNTPKYSQLKSLNDLSQLIAQGQPLSLAYAADTPSEFLAQVLDIRFDGFNLSDFNQLKVAEASEAWQELQDPNQNIAVAVLWEPFVSQAREQGHTVVLSSEDAPNAILDVIVASDDLIREDEEKLTDFLSTYYRWMDQSARDNSQLKTLIQTDGNLSASQADLVIGGIDFFTSVEAGRWMEDGILSKRIEATAAILVLSGQLPQVPLAHELYSDRFIAEAVANTQSLIELVKADDPELATFLTGETNTQQPQAQQLTPEAIQSSQPIGDLEVRGEVKFGVGSAAIATQGQQTLTQLATEINEFNIETVAIRVIGHTSQTGSATLNQRLSQQRAEAVVQYLKSKAVNHNILAEGKGFSEPLSGVPANDSRNQRTEIRLVRINQ</sequence>
<dbReference type="Proteomes" id="UP000481033">
    <property type="component" value="Unassembled WGS sequence"/>
</dbReference>
<dbReference type="PANTHER" id="PTHR30329:SF21">
    <property type="entry name" value="LIPOPROTEIN YIAD-RELATED"/>
    <property type="match status" value="1"/>
</dbReference>